<reference evidence="1" key="2">
    <citation type="submission" date="2021-04" db="EMBL/GenBank/DDBJ databases">
        <authorList>
            <person name="Gilroy R."/>
        </authorList>
    </citation>
    <scope>NUCLEOTIDE SEQUENCE</scope>
    <source>
        <strain evidence="1">CHK196-7946</strain>
    </source>
</reference>
<dbReference type="PANTHER" id="PTHR41317:SF1">
    <property type="entry name" value="PD-(D_E)XK NUCLEASE FAMILY TRANSPOSASE"/>
    <property type="match status" value="1"/>
</dbReference>
<reference evidence="1" key="1">
    <citation type="journal article" date="2021" name="PeerJ">
        <title>Extensive microbial diversity within the chicken gut microbiome revealed by metagenomics and culture.</title>
        <authorList>
            <person name="Gilroy R."/>
            <person name="Ravi A."/>
            <person name="Getino M."/>
            <person name="Pursley I."/>
            <person name="Horton D.L."/>
            <person name="Alikhan N.F."/>
            <person name="Baker D."/>
            <person name="Gharbi K."/>
            <person name="Hall N."/>
            <person name="Watson M."/>
            <person name="Adriaenssens E.M."/>
            <person name="Foster-Nyarko E."/>
            <person name="Jarju S."/>
            <person name="Secka A."/>
            <person name="Antonio M."/>
            <person name="Oren A."/>
            <person name="Chaudhuri R.R."/>
            <person name="La Ragione R."/>
            <person name="Hildebrand F."/>
            <person name="Pallen M.J."/>
        </authorList>
    </citation>
    <scope>NUCLEOTIDE SEQUENCE</scope>
    <source>
        <strain evidence="1">CHK196-7946</strain>
    </source>
</reference>
<gene>
    <name evidence="1" type="ORF">H9697_10890</name>
</gene>
<dbReference type="AlphaFoldDB" id="A0A9D2TM62"/>
<dbReference type="NCBIfam" id="TIGR01784">
    <property type="entry name" value="T_den_put_tspse"/>
    <property type="match status" value="1"/>
</dbReference>
<dbReference type="PANTHER" id="PTHR41317">
    <property type="entry name" value="PD-(D_E)XK NUCLEASE FAMILY TRANSPOSASE"/>
    <property type="match status" value="1"/>
</dbReference>
<organism evidence="1 2">
    <name type="scientific">Candidatus Mediterraneibacter faecavium</name>
    <dbReference type="NCBI Taxonomy" id="2838668"/>
    <lineage>
        <taxon>Bacteria</taxon>
        <taxon>Bacillati</taxon>
        <taxon>Bacillota</taxon>
        <taxon>Clostridia</taxon>
        <taxon>Lachnospirales</taxon>
        <taxon>Lachnospiraceae</taxon>
        <taxon>Mediterraneibacter</taxon>
    </lineage>
</organism>
<dbReference type="Pfam" id="PF12784">
    <property type="entry name" value="PDDEXK_2"/>
    <property type="match status" value="1"/>
</dbReference>
<dbReference type="Proteomes" id="UP000823902">
    <property type="component" value="Unassembled WGS sequence"/>
</dbReference>
<protein>
    <submittedName>
        <fullName evidence="1">Rpn family recombination-promoting nuclease/putative transposase</fullName>
    </submittedName>
</protein>
<name>A0A9D2TM62_9FIRM</name>
<proteinExistence type="predicted"/>
<evidence type="ECO:0000313" key="1">
    <source>
        <dbReference type="EMBL" id="HJC75430.1"/>
    </source>
</evidence>
<dbReference type="EMBL" id="DWVY01000055">
    <property type="protein sequence ID" value="HJC75430.1"/>
    <property type="molecule type" value="Genomic_DNA"/>
</dbReference>
<evidence type="ECO:0000313" key="2">
    <source>
        <dbReference type="Proteomes" id="UP000823902"/>
    </source>
</evidence>
<comment type="caution">
    <text evidence="1">The sequence shown here is derived from an EMBL/GenBank/DDBJ whole genome shotgun (WGS) entry which is preliminary data.</text>
</comment>
<dbReference type="InterPro" id="IPR010106">
    <property type="entry name" value="RpnA"/>
</dbReference>
<accession>A0A9D2TM62</accession>
<sequence>MEDTRKLNMRMKDAEDDVNPLQNMNLMDDFLFDVATVDLETCKIIIELSLGIMIKKIRWKEGQKVVHNMPGKRGIRMDFYVEDDKGQVFDVEMQKRNQGNIPKRTRFYQALIDTPMLKSGERGFDNLKPAYIIVICGFDQYGYGKYRYTFENRCKEIPDLTMGDECTKIILNTKGTNDDEVEKSLVDFLHYVDHSSEENVPDDCDERLKHLHKKIYEIKSNEQMGVSYMKMEERDRLLVETGEIMGIVSIVRKIMEKEESNDKVASILNNIGIEDQYIEKAIKAVTEYRDRSDQDIAEMILYNEV</sequence>